<sequence length="135" mass="15127">MQTILGFLIGITFTIVILFQPIETYSLQVRHQSAEKIVNKYLTRIKLDGYLTTVDENKMINEFANIGCPIENKDTDIIVNARESRGDTRILRNTDPTAGEVFLTVKCKLDPKPAVPNAPETLMVGGTDYSERPDP</sequence>
<reference evidence="1 2" key="1">
    <citation type="submission" date="2007-03" db="EMBL/GenBank/DDBJ databases">
        <title>Complete sequence of Desulfotomaculum reducens MI-1.</title>
        <authorList>
            <consortium name="US DOE Joint Genome Institute"/>
            <person name="Copeland A."/>
            <person name="Lucas S."/>
            <person name="Lapidus A."/>
            <person name="Barry K."/>
            <person name="Detter J.C."/>
            <person name="Glavina del Rio T."/>
            <person name="Hammon N."/>
            <person name="Israni S."/>
            <person name="Dalin E."/>
            <person name="Tice H."/>
            <person name="Pitluck S."/>
            <person name="Sims D."/>
            <person name="Brettin T."/>
            <person name="Bruce D."/>
            <person name="Han C."/>
            <person name="Tapia R."/>
            <person name="Schmutz J."/>
            <person name="Larimer F."/>
            <person name="Land M."/>
            <person name="Hauser L."/>
            <person name="Kyrpides N."/>
            <person name="Kim E."/>
            <person name="Tebo B.M."/>
            <person name="Richardson P."/>
        </authorList>
    </citation>
    <scope>NUCLEOTIDE SEQUENCE [LARGE SCALE GENOMIC DNA]</scope>
    <source>
        <strain evidence="1 2">MI-1</strain>
    </source>
</reference>
<gene>
    <name evidence="1" type="ordered locus">Dred_0830</name>
</gene>
<dbReference type="HOGENOM" id="CLU_1872087_0_0_9"/>
<evidence type="ECO:0008006" key="3">
    <source>
        <dbReference type="Google" id="ProtNLM"/>
    </source>
</evidence>
<dbReference type="AlphaFoldDB" id="A4J2R5"/>
<evidence type="ECO:0000313" key="1">
    <source>
        <dbReference type="EMBL" id="ABO49368.1"/>
    </source>
</evidence>
<accession>A4J2R5</accession>
<dbReference type="EMBL" id="CP000612">
    <property type="protein sequence ID" value="ABO49368.1"/>
    <property type="molecule type" value="Genomic_DNA"/>
</dbReference>
<proteinExistence type="predicted"/>
<dbReference type="Proteomes" id="UP000001556">
    <property type="component" value="Chromosome"/>
</dbReference>
<name>A4J2R5_DESRM</name>
<keyword evidence="2" id="KW-1185">Reference proteome</keyword>
<dbReference type="eggNOG" id="COG4961">
    <property type="taxonomic scope" value="Bacteria"/>
</dbReference>
<evidence type="ECO:0000313" key="2">
    <source>
        <dbReference type="Proteomes" id="UP000001556"/>
    </source>
</evidence>
<protein>
    <recommendedName>
        <fullName evidence="3">Type II secretion system protein</fullName>
    </recommendedName>
</protein>
<dbReference type="RefSeq" id="WP_011877203.1">
    <property type="nucleotide sequence ID" value="NC_009253.1"/>
</dbReference>
<dbReference type="OrthoDB" id="1808900at2"/>
<dbReference type="KEGG" id="drm:Dred_0830"/>
<dbReference type="STRING" id="349161.Dred_0830"/>
<organism evidence="1 2">
    <name type="scientific">Desulforamulus reducens (strain ATCC BAA-1160 / DSM 100696 / MI-1)</name>
    <name type="common">Desulfotomaculum reducens</name>
    <dbReference type="NCBI Taxonomy" id="349161"/>
    <lineage>
        <taxon>Bacteria</taxon>
        <taxon>Bacillati</taxon>
        <taxon>Bacillota</taxon>
        <taxon>Clostridia</taxon>
        <taxon>Eubacteriales</taxon>
        <taxon>Peptococcaceae</taxon>
        <taxon>Desulforamulus</taxon>
    </lineage>
</organism>